<accession>A0ABV6YLP2</accession>
<dbReference type="EMBL" id="JBHPKH010000072">
    <property type="protein sequence ID" value="MFC1573084.1"/>
    <property type="molecule type" value="Genomic_DNA"/>
</dbReference>
<keyword evidence="2" id="KW-1185">Reference proteome</keyword>
<dbReference type="InterPro" id="IPR019660">
    <property type="entry name" value="Put_sensory_transdc_reg_YbjN"/>
</dbReference>
<proteinExistence type="predicted"/>
<reference evidence="1 2" key="1">
    <citation type="submission" date="2024-09" db="EMBL/GenBank/DDBJ databases">
        <authorList>
            <person name="D'Angelo T."/>
        </authorList>
    </citation>
    <scope>NUCLEOTIDE SEQUENCE [LARGE SCALE GENOMIC DNA]</scope>
    <source>
        <strain evidence="1">SAG AM-320-E07</strain>
    </source>
</reference>
<sequence>MQTQPQGWQDRGSVFEAMCRFFDEDDWNYQQIETQNALLMECSGEHGTWRCLALARDEMDQFVFYSIREKPVPEAARMQVAELLTRVNYGMAIGNFEIDLADGELRFKTSLDVSESEVGITPEMVGHHVYFNVLVMDRYLPALESVIAGEATPEEAALVQV</sequence>
<gene>
    <name evidence="1" type="ORF">ACFL6M_05740</name>
</gene>
<name>A0ABV6YLP2_UNCEI</name>
<evidence type="ECO:0000313" key="2">
    <source>
        <dbReference type="Proteomes" id="UP001593833"/>
    </source>
</evidence>
<evidence type="ECO:0000313" key="1">
    <source>
        <dbReference type="EMBL" id="MFC1573084.1"/>
    </source>
</evidence>
<dbReference type="Proteomes" id="UP001593833">
    <property type="component" value="Unassembled WGS sequence"/>
</dbReference>
<organism evidence="1 2">
    <name type="scientific">Eiseniibacteriota bacterium</name>
    <dbReference type="NCBI Taxonomy" id="2212470"/>
    <lineage>
        <taxon>Bacteria</taxon>
        <taxon>Candidatus Eiseniibacteriota</taxon>
    </lineage>
</organism>
<comment type="caution">
    <text evidence="1">The sequence shown here is derived from an EMBL/GenBank/DDBJ whole genome shotgun (WGS) entry which is preliminary data.</text>
</comment>
<protein>
    <submittedName>
        <fullName evidence="1">YbjN domain-containing protein</fullName>
    </submittedName>
</protein>
<dbReference type="Pfam" id="PF10722">
    <property type="entry name" value="YbjN"/>
    <property type="match status" value="1"/>
</dbReference>